<gene>
    <name evidence="9" type="primary">crcB_12</name>
    <name evidence="9" type="ORF">SDC9_74663</name>
</gene>
<evidence type="ECO:0000313" key="9">
    <source>
        <dbReference type="EMBL" id="MPM28144.1"/>
    </source>
</evidence>
<comment type="similarity">
    <text evidence="6">Belongs to the fluoride channel Fluc/FEX (TC 1.A.43) family.</text>
</comment>
<evidence type="ECO:0000256" key="1">
    <source>
        <dbReference type="ARBA" id="ARBA00004651"/>
    </source>
</evidence>
<reference evidence="9" key="1">
    <citation type="submission" date="2019-08" db="EMBL/GenBank/DDBJ databases">
        <authorList>
            <person name="Kucharzyk K."/>
            <person name="Murdoch R.W."/>
            <person name="Higgins S."/>
            <person name="Loffler F."/>
        </authorList>
    </citation>
    <scope>NUCLEOTIDE SEQUENCE</scope>
</reference>
<dbReference type="PANTHER" id="PTHR28259:SF1">
    <property type="entry name" value="FLUORIDE EXPORT PROTEIN 1-RELATED"/>
    <property type="match status" value="1"/>
</dbReference>
<dbReference type="GO" id="GO:1903425">
    <property type="term" value="F:fluoride transmembrane transporter activity"/>
    <property type="evidence" value="ECO:0007669"/>
    <property type="project" value="TreeGrafter"/>
</dbReference>
<name>A0A644YPW6_9ZZZZ</name>
<evidence type="ECO:0000256" key="6">
    <source>
        <dbReference type="ARBA" id="ARBA00035120"/>
    </source>
</evidence>
<dbReference type="GO" id="GO:0005886">
    <property type="term" value="C:plasma membrane"/>
    <property type="evidence" value="ECO:0007669"/>
    <property type="project" value="UniProtKB-SubCell"/>
</dbReference>
<evidence type="ECO:0000256" key="2">
    <source>
        <dbReference type="ARBA" id="ARBA00022475"/>
    </source>
</evidence>
<feature type="transmembrane region" description="Helical" evidence="8">
    <location>
        <begin position="33"/>
        <end position="56"/>
    </location>
</feature>
<protein>
    <submittedName>
        <fullName evidence="9">Putative fluoride ion transporter CrcB</fullName>
    </submittedName>
</protein>
<evidence type="ECO:0000256" key="4">
    <source>
        <dbReference type="ARBA" id="ARBA00022989"/>
    </source>
</evidence>
<organism evidence="9">
    <name type="scientific">bioreactor metagenome</name>
    <dbReference type="NCBI Taxonomy" id="1076179"/>
    <lineage>
        <taxon>unclassified sequences</taxon>
        <taxon>metagenomes</taxon>
        <taxon>ecological metagenomes</taxon>
    </lineage>
</organism>
<evidence type="ECO:0000256" key="5">
    <source>
        <dbReference type="ARBA" id="ARBA00023136"/>
    </source>
</evidence>
<keyword evidence="5 8" id="KW-0472">Membrane</keyword>
<comment type="caution">
    <text evidence="9">The sequence shown here is derived from an EMBL/GenBank/DDBJ whole genome shotgun (WGS) entry which is preliminary data.</text>
</comment>
<dbReference type="HAMAP" id="MF_00454">
    <property type="entry name" value="FluC"/>
    <property type="match status" value="1"/>
</dbReference>
<evidence type="ECO:0000256" key="7">
    <source>
        <dbReference type="ARBA" id="ARBA00035585"/>
    </source>
</evidence>
<comment type="subcellular location">
    <subcellularLocation>
        <location evidence="1">Cell membrane</location>
        <topology evidence="1">Multi-pass membrane protein</topology>
    </subcellularLocation>
</comment>
<feature type="transmembrane region" description="Helical" evidence="8">
    <location>
        <begin position="100"/>
        <end position="125"/>
    </location>
</feature>
<dbReference type="EMBL" id="VSSQ01005174">
    <property type="protein sequence ID" value="MPM28144.1"/>
    <property type="molecule type" value="Genomic_DNA"/>
</dbReference>
<dbReference type="Pfam" id="PF02537">
    <property type="entry name" value="CRCB"/>
    <property type="match status" value="1"/>
</dbReference>
<comment type="catalytic activity">
    <reaction evidence="7">
        <text>fluoride(in) = fluoride(out)</text>
        <dbReference type="Rhea" id="RHEA:76159"/>
        <dbReference type="ChEBI" id="CHEBI:17051"/>
    </reaction>
    <physiologicalReaction direction="left-to-right" evidence="7">
        <dbReference type="Rhea" id="RHEA:76160"/>
    </physiologicalReaction>
</comment>
<keyword evidence="2" id="KW-1003">Cell membrane</keyword>
<keyword evidence="4 8" id="KW-1133">Transmembrane helix</keyword>
<dbReference type="InterPro" id="IPR003691">
    <property type="entry name" value="FluC"/>
</dbReference>
<accession>A0A644YPW6</accession>
<evidence type="ECO:0000256" key="3">
    <source>
        <dbReference type="ARBA" id="ARBA00022692"/>
    </source>
</evidence>
<keyword evidence="3 8" id="KW-0812">Transmembrane</keyword>
<evidence type="ECO:0000256" key="8">
    <source>
        <dbReference type="SAM" id="Phobius"/>
    </source>
</evidence>
<sequence>MRKYIFIGCGSFLGAVLRYVVRGMELQSFLGRIPTGTLVINLSGAFLLAFLLTAALEVWTVDSDLRLGLTTGFLGAYTTFSTLCKESAGLINSGDYGSAAAYLTLSAVLGLGFAYLGCLAARKLALSLSGKREKRKIQIEKKAIEE</sequence>
<dbReference type="AlphaFoldDB" id="A0A644YPW6"/>
<dbReference type="PANTHER" id="PTHR28259">
    <property type="entry name" value="FLUORIDE EXPORT PROTEIN 1-RELATED"/>
    <property type="match status" value="1"/>
</dbReference>
<proteinExistence type="inferred from homology"/>